<dbReference type="PANTHER" id="PTHR30505:SF32">
    <property type="entry name" value="PTS SYSTEM FRUCTOSE-SPECIFIC EIIB'BC COMPONENT"/>
    <property type="match status" value="1"/>
</dbReference>
<keyword evidence="5" id="KW-0762">Sugar transport</keyword>
<protein>
    <submittedName>
        <fullName evidence="14">PTS fructose transporter subunit IIBC</fullName>
    </submittedName>
</protein>
<dbReference type="InterPro" id="IPR006327">
    <property type="entry name" value="PTS_IIC_fruc"/>
</dbReference>
<feature type="transmembrane region" description="Helical" evidence="11">
    <location>
        <begin position="389"/>
        <end position="407"/>
    </location>
</feature>
<evidence type="ECO:0000256" key="8">
    <source>
        <dbReference type="ARBA" id="ARBA00022692"/>
    </source>
</evidence>
<dbReference type="InterPro" id="IPR036095">
    <property type="entry name" value="PTS_EIIB-like_sf"/>
</dbReference>
<keyword evidence="3" id="KW-1003">Cell membrane</keyword>
<dbReference type="Proteomes" id="UP000500801">
    <property type="component" value="Chromosome"/>
</dbReference>
<evidence type="ECO:0000256" key="7">
    <source>
        <dbReference type="ARBA" id="ARBA00022683"/>
    </source>
</evidence>
<feature type="transmembrane region" description="Helical" evidence="11">
    <location>
        <begin position="265"/>
        <end position="291"/>
    </location>
</feature>
<keyword evidence="4" id="KW-0597">Phosphoprotein</keyword>
<dbReference type="Pfam" id="PF02378">
    <property type="entry name" value="PTS_EIIC"/>
    <property type="match status" value="1"/>
</dbReference>
<feature type="domain" description="PTS EIIC type-2" evidence="13">
    <location>
        <begin position="226"/>
        <end position="561"/>
    </location>
</feature>
<keyword evidence="8 11" id="KW-0812">Transmembrane</keyword>
<name>A0AAE6Z134_9GAMM</name>
<proteinExistence type="predicted"/>
<feature type="transmembrane region" description="Helical" evidence="11">
    <location>
        <begin position="519"/>
        <end position="551"/>
    </location>
</feature>
<keyword evidence="7" id="KW-0598">Phosphotransferase system</keyword>
<evidence type="ECO:0000259" key="12">
    <source>
        <dbReference type="PROSITE" id="PS51099"/>
    </source>
</evidence>
<evidence type="ECO:0000256" key="11">
    <source>
        <dbReference type="SAM" id="Phobius"/>
    </source>
</evidence>
<evidence type="ECO:0000256" key="1">
    <source>
        <dbReference type="ARBA" id="ARBA00004429"/>
    </source>
</evidence>
<feature type="transmembrane region" description="Helical" evidence="11">
    <location>
        <begin position="464"/>
        <end position="482"/>
    </location>
</feature>
<evidence type="ECO:0000259" key="13">
    <source>
        <dbReference type="PROSITE" id="PS51104"/>
    </source>
</evidence>
<dbReference type="EMBL" id="CP033622">
    <property type="protein sequence ID" value="QIZ51475.1"/>
    <property type="molecule type" value="Genomic_DNA"/>
</dbReference>
<dbReference type="InterPro" id="IPR050864">
    <property type="entry name" value="Bacterial_PTS_Sugar_Transport"/>
</dbReference>
<dbReference type="InterPro" id="IPR003501">
    <property type="entry name" value="PTS_EIIB_2/3"/>
</dbReference>
<dbReference type="GO" id="GO:0090563">
    <property type="term" value="F:protein-phosphocysteine-sugar phosphotransferase activity"/>
    <property type="evidence" value="ECO:0007669"/>
    <property type="project" value="TreeGrafter"/>
</dbReference>
<dbReference type="Pfam" id="PF02302">
    <property type="entry name" value="PTS_IIB"/>
    <property type="match status" value="1"/>
</dbReference>
<sequence length="561" mass="57055">MKTLLILDKSLGLAKSRLVKNLLGAAATNAGLTLTEQLADAELAIVLGASVQADSGLNGKNVFAGDVELALSQPAQFLEKAKAEAKPYQAPVAAAPAAAPTAAKRIVAVTACPTGVAHTFMAAEAIESEAKKRGWWVKVETRGSVGAGNPISPEEVEQADLVIVAADIEVDLSKFAGKKMYRTSTGLALKKTAQEFDKALSEAVLYQPSAQNGAAADSAKKGGTGPYRHLLTGVSYMLPVVVAGGLCIALSFVFGITAFKEEGTLAAALMKIGGGSAFALMVPVLAGYIAFSIADRPGLTPGLVGGMLAVSTGAGFLGGIIAGFLAGYLARAISNHVTLPQSMSALKPILIIPLFATLITGLIMIYVVGTPVAKILTGLTGWLQSMGTANAVILGAILGGMMCTDMGGPVNKVAYVFGTTLLSSQVYAPMAAVMAAGMVPPLAMGLATFIAAKKFTATEREGGKAAVVLGLCFISEGAIPYAARDPMRVLPCCILGGALTGAISMAIGAKLMAPHGGLFVLLIPGAITPVVGYLLSIVAGTVVAGVLYAVLKRPEEQLAKA</sequence>
<comment type="subcellular location">
    <subcellularLocation>
        <location evidence="1">Cell inner membrane</location>
        <topology evidence="1">Multi-pass membrane protein</topology>
    </subcellularLocation>
</comment>
<dbReference type="GO" id="GO:0005886">
    <property type="term" value="C:plasma membrane"/>
    <property type="evidence" value="ECO:0007669"/>
    <property type="project" value="UniProtKB-SubCell"/>
</dbReference>
<feature type="transmembrane region" description="Helical" evidence="11">
    <location>
        <begin position="488"/>
        <end position="507"/>
    </location>
</feature>
<feature type="transmembrane region" description="Helical" evidence="11">
    <location>
        <begin position="303"/>
        <end position="329"/>
    </location>
</feature>
<dbReference type="AlphaFoldDB" id="A0AAE6Z134"/>
<reference evidence="14 15" key="1">
    <citation type="submission" date="2018-11" db="EMBL/GenBank/DDBJ databases">
        <title>Complete genome sequence of Dickeya zeae strain CE1 infecting Canna edulis Ker-Gawl. in China.</title>
        <authorList>
            <person name="Zhang J."/>
            <person name="Lin B."/>
            <person name="Shen H."/>
            <person name="Jiang S."/>
            <person name="Pu X."/>
            <person name="Sun D."/>
        </authorList>
    </citation>
    <scope>NUCLEOTIDE SEQUENCE [LARGE SCALE GENOMIC DNA]</scope>
    <source>
        <strain evidence="14 15">CE1</strain>
    </source>
</reference>
<dbReference type="Gene3D" id="3.40.50.2300">
    <property type="match status" value="1"/>
</dbReference>
<keyword evidence="6" id="KW-0808">Transferase</keyword>
<evidence type="ECO:0000256" key="3">
    <source>
        <dbReference type="ARBA" id="ARBA00022475"/>
    </source>
</evidence>
<dbReference type="GO" id="GO:0022877">
    <property type="term" value="F:protein-N(PI)-phosphohistidine-fructose phosphotransferase system transporter activity"/>
    <property type="evidence" value="ECO:0007669"/>
    <property type="project" value="InterPro"/>
</dbReference>
<evidence type="ECO:0000256" key="9">
    <source>
        <dbReference type="ARBA" id="ARBA00022989"/>
    </source>
</evidence>
<dbReference type="GO" id="GO:0005351">
    <property type="term" value="F:carbohydrate:proton symporter activity"/>
    <property type="evidence" value="ECO:0007669"/>
    <property type="project" value="InterPro"/>
</dbReference>
<dbReference type="NCBIfam" id="NF007984">
    <property type="entry name" value="PRK10712.1"/>
    <property type="match status" value="1"/>
</dbReference>
<keyword evidence="10 11" id="KW-0472">Membrane</keyword>
<keyword evidence="2" id="KW-0813">Transport</keyword>
<dbReference type="InterPro" id="IPR013011">
    <property type="entry name" value="PTS_EIIB_2"/>
</dbReference>
<accession>A0AAE6Z134</accession>
<gene>
    <name evidence="14" type="ORF">DWG24_12215</name>
</gene>
<dbReference type="GO" id="GO:0009401">
    <property type="term" value="P:phosphoenolpyruvate-dependent sugar phosphotransferase system"/>
    <property type="evidence" value="ECO:0007669"/>
    <property type="project" value="UniProtKB-KW"/>
</dbReference>
<dbReference type="InterPro" id="IPR013014">
    <property type="entry name" value="PTS_EIIC_2"/>
</dbReference>
<dbReference type="FunFam" id="3.40.50.2300:FF:000014">
    <property type="entry name" value="PTS system fructose-like transporter subunit IIB"/>
    <property type="match status" value="1"/>
</dbReference>
<evidence type="ECO:0000256" key="5">
    <source>
        <dbReference type="ARBA" id="ARBA00022597"/>
    </source>
</evidence>
<evidence type="ECO:0000313" key="15">
    <source>
        <dbReference type="Proteomes" id="UP000500801"/>
    </source>
</evidence>
<dbReference type="InterPro" id="IPR003353">
    <property type="entry name" value="PTS_IIB_fruc"/>
</dbReference>
<evidence type="ECO:0000256" key="6">
    <source>
        <dbReference type="ARBA" id="ARBA00022679"/>
    </source>
</evidence>
<dbReference type="NCBIfam" id="TIGR00829">
    <property type="entry name" value="FRU"/>
    <property type="match status" value="1"/>
</dbReference>
<keyword evidence="9 11" id="KW-1133">Transmembrane helix</keyword>
<evidence type="ECO:0000313" key="14">
    <source>
        <dbReference type="EMBL" id="QIZ51475.1"/>
    </source>
</evidence>
<evidence type="ECO:0000256" key="4">
    <source>
        <dbReference type="ARBA" id="ARBA00022553"/>
    </source>
</evidence>
<evidence type="ECO:0000256" key="2">
    <source>
        <dbReference type="ARBA" id="ARBA00022448"/>
    </source>
</evidence>
<dbReference type="SUPFAM" id="SSF52794">
    <property type="entry name" value="PTS system IIB component-like"/>
    <property type="match status" value="2"/>
</dbReference>
<evidence type="ECO:0000256" key="10">
    <source>
        <dbReference type="ARBA" id="ARBA00023136"/>
    </source>
</evidence>
<dbReference type="Pfam" id="PF25554">
    <property type="entry name" value="PTS_EIIB_BC_N"/>
    <property type="match status" value="1"/>
</dbReference>
<feature type="domain" description="PTS EIIB type-2" evidence="12">
    <location>
        <begin position="106"/>
        <end position="201"/>
    </location>
</feature>
<dbReference type="RefSeq" id="WP_168362713.1">
    <property type="nucleotide sequence ID" value="NZ_CP033622.1"/>
</dbReference>
<dbReference type="InterPro" id="IPR003352">
    <property type="entry name" value="PTS_EIIC"/>
</dbReference>
<feature type="transmembrane region" description="Helical" evidence="11">
    <location>
        <begin position="236"/>
        <end position="259"/>
    </location>
</feature>
<organism evidence="14 15">
    <name type="scientific">Dickeya zeae</name>
    <dbReference type="NCBI Taxonomy" id="204042"/>
    <lineage>
        <taxon>Bacteria</taxon>
        <taxon>Pseudomonadati</taxon>
        <taxon>Pseudomonadota</taxon>
        <taxon>Gammaproteobacteria</taxon>
        <taxon>Enterobacterales</taxon>
        <taxon>Pectobacteriaceae</taxon>
        <taxon>Dickeya</taxon>
    </lineage>
</organism>
<dbReference type="CDD" id="cd05569">
    <property type="entry name" value="PTS_IIB_fructose"/>
    <property type="match status" value="1"/>
</dbReference>
<feature type="transmembrane region" description="Helical" evidence="11">
    <location>
        <begin position="349"/>
        <end position="368"/>
    </location>
</feature>
<dbReference type="PROSITE" id="PS51099">
    <property type="entry name" value="PTS_EIIB_TYPE_2"/>
    <property type="match status" value="1"/>
</dbReference>
<dbReference type="NCBIfam" id="TIGR01427">
    <property type="entry name" value="PTS_IIC_fructo"/>
    <property type="match status" value="1"/>
</dbReference>
<dbReference type="PROSITE" id="PS51104">
    <property type="entry name" value="PTS_EIIC_TYPE_2"/>
    <property type="match status" value="1"/>
</dbReference>
<dbReference type="PANTHER" id="PTHR30505">
    <property type="entry name" value="FRUCTOSE-LIKE PERMEASE"/>
    <property type="match status" value="1"/>
</dbReference>